<accession>A0A5J6TDL3</accession>
<evidence type="ECO:0000313" key="2">
    <source>
        <dbReference type="Proteomes" id="UP000326279"/>
    </source>
</evidence>
<sequence length="322" mass="34751">MSELLTVDVLLDEHRDRQWTDLSGDVWASIDGEWSWRVAHREVWHNPTLGGGLDPNAGARVSGGSFGPFTEIAGSRTTIPMCPKCAVLPVESFDPDGSMMCGPCRRLADESAATEAGDPEQWVDDETWGRVTVVGDSGDLVSGLMGLQALAAVPEPAPTFISAFASDEERATWVQHFGQVPQYILIGAGDGGEGVLSLTQLLPPPLEPAGEAVEGRVYLAGPMSDYPDYNTPAFTAAAAWLRGAGFEVINPAELHEPDPEKAWDWYLRRDLAELVKCTHIVLLPGWEASRGAQLEHHVATALKLRVTYPNEIGWLLTEGAAA</sequence>
<dbReference type="Pfam" id="PF14359">
    <property type="entry name" value="DUF4406"/>
    <property type="match status" value="1"/>
</dbReference>
<organism evidence="1 2">
    <name type="scientific">Mycobacterium phage MalagasyRose</name>
    <dbReference type="NCBI Taxonomy" id="2599870"/>
    <lineage>
        <taxon>Viruses</taxon>
        <taxon>Duplodnaviria</taxon>
        <taxon>Heunggongvirae</taxon>
        <taxon>Uroviricota</taxon>
        <taxon>Caudoviricetes</taxon>
        <taxon>Malagasyrosevirus</taxon>
        <taxon>Malagasyrosevirus malagasyrose</taxon>
    </lineage>
</organism>
<evidence type="ECO:0000313" key="1">
    <source>
        <dbReference type="EMBL" id="QFG08900.1"/>
    </source>
</evidence>
<dbReference type="GeneID" id="80019525"/>
<dbReference type="EMBL" id="MN234170">
    <property type="protein sequence ID" value="QFG08900.1"/>
    <property type="molecule type" value="Genomic_DNA"/>
</dbReference>
<name>A0A5J6TDL3_9CAUD</name>
<dbReference type="KEGG" id="vg:80019525"/>
<proteinExistence type="predicted"/>
<dbReference type="InterPro" id="IPR025518">
    <property type="entry name" value="DUF4406"/>
</dbReference>
<dbReference type="Gene3D" id="3.40.50.10400">
    <property type="entry name" value="Hypothetical protein PA1492"/>
    <property type="match status" value="1"/>
</dbReference>
<reference evidence="1 2" key="1">
    <citation type="submission" date="2019-07" db="EMBL/GenBank/DDBJ databases">
        <authorList>
            <person name="Garlena R.A."/>
            <person name="Russell D.A."/>
            <person name="Pope W.H."/>
            <person name="Jacobs-Sera D."/>
            <person name="Hatfull G.F."/>
        </authorList>
    </citation>
    <scope>NUCLEOTIDE SEQUENCE [LARGE SCALE GENOMIC DNA]</scope>
</reference>
<dbReference type="Proteomes" id="UP000326279">
    <property type="component" value="Segment"/>
</dbReference>
<protein>
    <submittedName>
        <fullName evidence="1">Uncharacterized protein</fullName>
    </submittedName>
</protein>
<dbReference type="RefSeq" id="YP_010754924.1">
    <property type="nucleotide sequence ID" value="NC_073465.1"/>
</dbReference>
<gene>
    <name evidence="1" type="primary">52</name>
    <name evidence="1" type="ORF">PBI_MALAGASYROSE_52</name>
</gene>
<keyword evidence="2" id="KW-1185">Reference proteome</keyword>
<dbReference type="SUPFAM" id="SSF52309">
    <property type="entry name" value="N-(deoxy)ribosyltransferase-like"/>
    <property type="match status" value="1"/>
</dbReference>